<feature type="transmembrane region" description="Helical" evidence="9">
    <location>
        <begin position="208"/>
        <end position="231"/>
    </location>
</feature>
<keyword evidence="11" id="KW-1185">Reference proteome</keyword>
<feature type="transmembrane region" description="Helical" evidence="9">
    <location>
        <begin position="138"/>
        <end position="158"/>
    </location>
</feature>
<comment type="caution">
    <text evidence="10">The sequence shown here is derived from an EMBL/GenBank/DDBJ whole genome shotgun (WGS) entry which is preliminary data.</text>
</comment>
<evidence type="ECO:0000256" key="1">
    <source>
        <dbReference type="ARBA" id="ARBA00004651"/>
    </source>
</evidence>
<gene>
    <name evidence="10" type="ORF">HGK34_06700</name>
</gene>
<feature type="transmembrane region" description="Helical" evidence="9">
    <location>
        <begin position="348"/>
        <end position="370"/>
    </location>
</feature>
<dbReference type="InterPro" id="IPR051629">
    <property type="entry name" value="Sulfite_efflux_TDT"/>
</dbReference>
<feature type="compositionally biased region" description="Pro residues" evidence="8">
    <location>
        <begin position="388"/>
        <end position="398"/>
    </location>
</feature>
<reference evidence="10 11" key="1">
    <citation type="journal article" date="2021" name="Arch. Microbiol.">
        <title>Myceligenerans indicum sp. nov., an actinobacterium isolated from mangrove sediment of Sundarbans, India.</title>
        <authorList>
            <person name="Asha K."/>
            <person name="Bhadury P."/>
        </authorList>
    </citation>
    <scope>NUCLEOTIDE SEQUENCE [LARGE SCALE GENOMIC DNA]</scope>
    <source>
        <strain evidence="10 11">I2</strain>
    </source>
</reference>
<comment type="similarity">
    <text evidence="2">Belongs to the tellurite-resistance/dicarboxylate transporter (TDT) family.</text>
</comment>
<evidence type="ECO:0000313" key="10">
    <source>
        <dbReference type="EMBL" id="MBL0885967.1"/>
    </source>
</evidence>
<dbReference type="EMBL" id="JABBYC010000007">
    <property type="protein sequence ID" value="MBL0885967.1"/>
    <property type="molecule type" value="Genomic_DNA"/>
</dbReference>
<accession>A0ABS1LIE5</accession>
<dbReference type="RefSeq" id="WP_201845810.1">
    <property type="nucleotide sequence ID" value="NZ_JABBYC010000007.1"/>
</dbReference>
<feature type="transmembrane region" description="Helical" evidence="9">
    <location>
        <begin position="66"/>
        <end position="88"/>
    </location>
</feature>
<feature type="transmembrane region" description="Helical" evidence="9">
    <location>
        <begin position="286"/>
        <end position="308"/>
    </location>
</feature>
<feature type="transmembrane region" description="Helical" evidence="9">
    <location>
        <begin position="108"/>
        <end position="126"/>
    </location>
</feature>
<proteinExistence type="inferred from homology"/>
<keyword evidence="7 9" id="KW-0472">Membrane</keyword>
<dbReference type="CDD" id="cd09320">
    <property type="entry name" value="TDT_like_2"/>
    <property type="match status" value="1"/>
</dbReference>
<name>A0ABS1LIE5_9MICO</name>
<keyword evidence="4" id="KW-1003">Cell membrane</keyword>
<evidence type="ECO:0000256" key="3">
    <source>
        <dbReference type="ARBA" id="ARBA00022448"/>
    </source>
</evidence>
<evidence type="ECO:0000256" key="6">
    <source>
        <dbReference type="ARBA" id="ARBA00022989"/>
    </source>
</evidence>
<evidence type="ECO:0000256" key="7">
    <source>
        <dbReference type="ARBA" id="ARBA00023136"/>
    </source>
</evidence>
<feature type="transmembrane region" description="Helical" evidence="9">
    <location>
        <begin position="320"/>
        <end position="342"/>
    </location>
</feature>
<organism evidence="10 11">
    <name type="scientific">Myceligenerans indicum</name>
    <dbReference type="NCBI Taxonomy" id="2593663"/>
    <lineage>
        <taxon>Bacteria</taxon>
        <taxon>Bacillati</taxon>
        <taxon>Actinomycetota</taxon>
        <taxon>Actinomycetes</taxon>
        <taxon>Micrococcales</taxon>
        <taxon>Promicromonosporaceae</taxon>
        <taxon>Myceligenerans</taxon>
    </lineage>
</organism>
<feature type="region of interest" description="Disordered" evidence="8">
    <location>
        <begin position="386"/>
        <end position="405"/>
    </location>
</feature>
<keyword evidence="6 9" id="KW-1133">Transmembrane helix</keyword>
<dbReference type="InterPro" id="IPR038665">
    <property type="entry name" value="Voltage-dep_anion_channel_sf"/>
</dbReference>
<keyword evidence="5 9" id="KW-0812">Transmembrane</keyword>
<dbReference type="Pfam" id="PF03595">
    <property type="entry name" value="SLAC1"/>
    <property type="match status" value="1"/>
</dbReference>
<dbReference type="Gene3D" id="1.50.10.150">
    <property type="entry name" value="Voltage-dependent anion channel"/>
    <property type="match status" value="1"/>
</dbReference>
<keyword evidence="3" id="KW-0813">Transport</keyword>
<evidence type="ECO:0000256" key="8">
    <source>
        <dbReference type="SAM" id="MobiDB-lite"/>
    </source>
</evidence>
<dbReference type="Proteomes" id="UP000675409">
    <property type="component" value="Unassembled WGS sequence"/>
</dbReference>
<feature type="transmembrane region" description="Helical" evidence="9">
    <location>
        <begin position="40"/>
        <end position="59"/>
    </location>
</feature>
<dbReference type="InterPro" id="IPR004695">
    <property type="entry name" value="SLAC1/Mae1/Ssu1/TehA"/>
</dbReference>
<dbReference type="PANTHER" id="PTHR31686:SF1">
    <property type="entry name" value="SULFITE EFFLUX PUMP SSU1"/>
    <property type="match status" value="1"/>
</dbReference>
<evidence type="ECO:0000256" key="5">
    <source>
        <dbReference type="ARBA" id="ARBA00022692"/>
    </source>
</evidence>
<evidence type="ECO:0000313" key="11">
    <source>
        <dbReference type="Proteomes" id="UP000675409"/>
    </source>
</evidence>
<evidence type="ECO:0000256" key="2">
    <source>
        <dbReference type="ARBA" id="ARBA00008566"/>
    </source>
</evidence>
<feature type="transmembrane region" description="Helical" evidence="9">
    <location>
        <begin position="178"/>
        <end position="196"/>
    </location>
</feature>
<comment type="subcellular location">
    <subcellularLocation>
        <location evidence="1">Cell membrane</location>
        <topology evidence="1">Multi-pass membrane protein</topology>
    </subcellularLocation>
</comment>
<evidence type="ECO:0000256" key="9">
    <source>
        <dbReference type="SAM" id="Phobius"/>
    </source>
</evidence>
<protein>
    <submittedName>
        <fullName evidence="10">TDT family transporter</fullName>
    </submittedName>
</protein>
<dbReference type="PANTHER" id="PTHR31686">
    <property type="match status" value="1"/>
</dbReference>
<evidence type="ECO:0000256" key="4">
    <source>
        <dbReference type="ARBA" id="ARBA00022475"/>
    </source>
</evidence>
<sequence length="405" mass="41520">MTATALDRGATEYAGRAGRISRPLAELAGASPVGFIGPNWFASVMGTGIIAVALAGLPFPVPYAETAAAGVWVLATVLLVVVLGATAAHHRHHPRVARGHLDDPVMSHFYGAPAMALMTVGAGAMVAGHRLIGTGPALAVDVVLWSAGTLLGLVTAVLVPYKAFTGHEVRQDSAFGGWLMPVVPPMVSAATGALLVPHLPAGQARETLLLACYMCFGLTLLASLVVITFVWNRLLHHGVGAAGAVPTVWIVLGPLGQSVTAAHHLGQLAPGVVGDPYGPALRALTLVYGVPVIGFALLWLALAALITLRTARTQDSGLPFSLTWWSFTFPVGTVVTGLSGLADVTGLLAYRVAAGTLFALLVLAWAVVLARTVAGTWSGRLLRAPAAAPAPTPAPTPVPASVLAR</sequence>